<evidence type="ECO:0000256" key="9">
    <source>
        <dbReference type="ARBA" id="ARBA00023034"/>
    </source>
</evidence>
<name>A0AA38GJ22_TAXCH</name>
<protein>
    <recommendedName>
        <fullName evidence="12">Hexosyltransferase</fullName>
        <ecNumber evidence="12">2.4.1.-</ecNumber>
    </recommendedName>
</protein>
<evidence type="ECO:0000313" key="13">
    <source>
        <dbReference type="EMBL" id="KAH9323027.1"/>
    </source>
</evidence>
<reference evidence="13 14" key="1">
    <citation type="journal article" date="2021" name="Nat. Plants">
        <title>The Taxus genome provides insights into paclitaxel biosynthesis.</title>
        <authorList>
            <person name="Xiong X."/>
            <person name="Gou J."/>
            <person name="Liao Q."/>
            <person name="Li Y."/>
            <person name="Zhou Q."/>
            <person name="Bi G."/>
            <person name="Li C."/>
            <person name="Du R."/>
            <person name="Wang X."/>
            <person name="Sun T."/>
            <person name="Guo L."/>
            <person name="Liang H."/>
            <person name="Lu P."/>
            <person name="Wu Y."/>
            <person name="Zhang Z."/>
            <person name="Ro D.K."/>
            <person name="Shang Y."/>
            <person name="Huang S."/>
            <person name="Yan J."/>
        </authorList>
    </citation>
    <scope>NUCLEOTIDE SEQUENCE [LARGE SCALE GENOMIC DNA]</scope>
    <source>
        <strain evidence="13">Ta-2019</strain>
    </source>
</reference>
<evidence type="ECO:0000256" key="4">
    <source>
        <dbReference type="ARBA" id="ARBA00022676"/>
    </source>
</evidence>
<dbReference type="PANTHER" id="PTHR11214">
    <property type="entry name" value="BETA-1,3-N-ACETYLGLUCOSAMINYLTRANSFERASE"/>
    <property type="match status" value="1"/>
</dbReference>
<evidence type="ECO:0000256" key="7">
    <source>
        <dbReference type="ARBA" id="ARBA00022968"/>
    </source>
</evidence>
<dbReference type="Gene3D" id="3.90.550.50">
    <property type="match status" value="1"/>
</dbReference>
<comment type="cofactor">
    <cofactor evidence="12">
        <name>Mn(2+)</name>
        <dbReference type="ChEBI" id="CHEBI:29035"/>
    </cofactor>
</comment>
<comment type="caution">
    <text evidence="13">The sequence shown here is derived from an EMBL/GenBank/DDBJ whole genome shotgun (WGS) entry which is preliminary data.</text>
</comment>
<evidence type="ECO:0000256" key="8">
    <source>
        <dbReference type="ARBA" id="ARBA00022989"/>
    </source>
</evidence>
<dbReference type="FunFam" id="3.90.550.50:FF:000027">
    <property type="entry name" value="Hexosyltransferase"/>
    <property type="match status" value="1"/>
</dbReference>
<keyword evidence="4 12" id="KW-0328">Glycosyltransferase</keyword>
<evidence type="ECO:0000256" key="1">
    <source>
        <dbReference type="ARBA" id="ARBA00004323"/>
    </source>
</evidence>
<dbReference type="InterPro" id="IPR029044">
    <property type="entry name" value="Nucleotide-diphossugar_trans"/>
</dbReference>
<dbReference type="Pfam" id="PF01762">
    <property type="entry name" value="Galactosyl_T"/>
    <property type="match status" value="1"/>
</dbReference>
<evidence type="ECO:0000256" key="6">
    <source>
        <dbReference type="ARBA" id="ARBA00022692"/>
    </source>
</evidence>
<keyword evidence="8" id="KW-1133">Transmembrane helix</keyword>
<keyword evidence="11 12" id="KW-0464">Manganese</keyword>
<gene>
    <name evidence="13" type="ORF">KI387_017666</name>
</gene>
<evidence type="ECO:0000256" key="11">
    <source>
        <dbReference type="ARBA" id="ARBA00023211"/>
    </source>
</evidence>
<evidence type="ECO:0000256" key="3">
    <source>
        <dbReference type="ARBA" id="ARBA00008661"/>
    </source>
</evidence>
<dbReference type="SUPFAM" id="SSF53448">
    <property type="entry name" value="Nucleotide-diphospho-sugar transferases"/>
    <property type="match status" value="1"/>
</dbReference>
<organism evidence="13 14">
    <name type="scientific">Taxus chinensis</name>
    <name type="common">Chinese yew</name>
    <name type="synonym">Taxus wallichiana var. chinensis</name>
    <dbReference type="NCBI Taxonomy" id="29808"/>
    <lineage>
        <taxon>Eukaryota</taxon>
        <taxon>Viridiplantae</taxon>
        <taxon>Streptophyta</taxon>
        <taxon>Embryophyta</taxon>
        <taxon>Tracheophyta</taxon>
        <taxon>Spermatophyta</taxon>
        <taxon>Pinopsida</taxon>
        <taxon>Pinidae</taxon>
        <taxon>Conifers II</taxon>
        <taxon>Cupressales</taxon>
        <taxon>Taxaceae</taxon>
        <taxon>Taxus</taxon>
    </lineage>
</organism>
<sequence>MVTSPSSFYREMQYINNGNSFNGLNSSSSPFLLRTDENTYVGTQATQIFINCTCPHRVQNCTEDEEKVMAAIADDSKPDDRFSILIGILTRADLYERRHFLRMVYGIQSTVHARVDVKFVFCNLTKDDQRMLVPLEIMRYNDIIILNCEENMNNGKTYTYFSSLSKMGLHYDYVMKADDDVYFRIDKLAESLKPLPRNDTYYGFVIPCQSNDCFGNHPFKSYMSGMGYALSWDLVEWIEGSPVAKNKSEGVEDKMVGLWLDEGKKAKNRFNNKPAMYDFPLVNGKCSHELIPDTIAVHKLKDRKQWFDVLNFFNVTSALNESKFYHLY</sequence>
<dbReference type="EC" id="2.4.1.-" evidence="12"/>
<dbReference type="PANTHER" id="PTHR11214:SF351">
    <property type="entry name" value="BETA-1,3-GALACTOSYLTRANSFERASE PVG3"/>
    <property type="match status" value="1"/>
</dbReference>
<dbReference type="EMBL" id="JAHRHJ020000003">
    <property type="protein sequence ID" value="KAH9323027.1"/>
    <property type="molecule type" value="Genomic_DNA"/>
</dbReference>
<comment type="pathway">
    <text evidence="2">Protein modification; protein glycosylation.</text>
</comment>
<accession>A0AA38GJ22</accession>
<evidence type="ECO:0000256" key="2">
    <source>
        <dbReference type="ARBA" id="ARBA00004922"/>
    </source>
</evidence>
<keyword evidence="9 12" id="KW-0333">Golgi apparatus</keyword>
<dbReference type="OMA" id="VIPCASM"/>
<dbReference type="AlphaFoldDB" id="A0AA38GJ22"/>
<evidence type="ECO:0000256" key="5">
    <source>
        <dbReference type="ARBA" id="ARBA00022679"/>
    </source>
</evidence>
<keyword evidence="14" id="KW-1185">Reference proteome</keyword>
<keyword evidence="7" id="KW-0735">Signal-anchor</keyword>
<comment type="subcellular location">
    <subcellularLocation>
        <location evidence="1 12">Golgi apparatus membrane</location>
        <topology evidence="1 12">Single-pass type II membrane protein</topology>
    </subcellularLocation>
</comment>
<evidence type="ECO:0000256" key="10">
    <source>
        <dbReference type="ARBA" id="ARBA00023136"/>
    </source>
</evidence>
<dbReference type="GO" id="GO:0000139">
    <property type="term" value="C:Golgi membrane"/>
    <property type="evidence" value="ECO:0007669"/>
    <property type="project" value="UniProtKB-SubCell"/>
</dbReference>
<evidence type="ECO:0000313" key="14">
    <source>
        <dbReference type="Proteomes" id="UP000824469"/>
    </source>
</evidence>
<proteinExistence type="inferred from homology"/>
<dbReference type="InterPro" id="IPR002659">
    <property type="entry name" value="Glyco_trans_31"/>
</dbReference>
<comment type="similarity">
    <text evidence="3 12">Belongs to the glycosyltransferase 31 family.</text>
</comment>
<keyword evidence="10" id="KW-0472">Membrane</keyword>
<keyword evidence="5" id="KW-0808">Transferase</keyword>
<keyword evidence="6" id="KW-0812">Transmembrane</keyword>
<dbReference type="GO" id="GO:0016758">
    <property type="term" value="F:hexosyltransferase activity"/>
    <property type="evidence" value="ECO:0007669"/>
    <property type="project" value="InterPro"/>
</dbReference>
<dbReference type="Proteomes" id="UP000824469">
    <property type="component" value="Unassembled WGS sequence"/>
</dbReference>
<evidence type="ECO:0000256" key="12">
    <source>
        <dbReference type="RuleBase" id="RU363063"/>
    </source>
</evidence>